<protein>
    <submittedName>
        <fullName evidence="3">Enoyl-CoA hydratase</fullName>
        <ecNumber evidence="3">4.2.1.17</ecNumber>
    </submittedName>
</protein>
<dbReference type="InterPro" id="IPR029045">
    <property type="entry name" value="ClpP/crotonase-like_dom_sf"/>
</dbReference>
<dbReference type="InterPro" id="IPR001753">
    <property type="entry name" value="Enoyl-CoA_hydra/iso"/>
</dbReference>
<evidence type="ECO:0000313" key="3">
    <source>
        <dbReference type="EMBL" id="AGC72196.1"/>
    </source>
</evidence>
<dbReference type="PANTHER" id="PTHR11941">
    <property type="entry name" value="ENOYL-COA HYDRATASE-RELATED"/>
    <property type="match status" value="1"/>
</dbReference>
<dbReference type="EMBL" id="JX649895">
    <property type="protein sequence ID" value="AGC72196.1"/>
    <property type="molecule type" value="Genomic_DNA"/>
</dbReference>
<dbReference type="Pfam" id="PF00378">
    <property type="entry name" value="ECH_1"/>
    <property type="match status" value="1"/>
</dbReference>
<evidence type="ECO:0000256" key="1">
    <source>
        <dbReference type="ARBA" id="ARBA00005254"/>
    </source>
</evidence>
<dbReference type="EC" id="4.2.1.17" evidence="3"/>
<name>L7VXK7_9BACT</name>
<reference evidence="3" key="1">
    <citation type="submission" date="2012-09" db="EMBL/GenBank/DDBJ databases">
        <title>Metagenomic Characterization of a Microbial Community in Wastewater Detects High Levels of Antibiotic Resistance.</title>
        <authorList>
            <person name="Abrams M."/>
            <person name="Caldwell A."/>
            <person name="Vandaei E."/>
            <person name="Lee W."/>
            <person name="Perrott J."/>
            <person name="Khan S.Y."/>
            <person name="Ta J."/>
            <person name="Romero D."/>
            <person name="Nguyen V."/>
            <person name="Pourmand N."/>
            <person name="Ouverney C.C."/>
        </authorList>
    </citation>
    <scope>NUCLEOTIDE SEQUENCE</scope>
</reference>
<dbReference type="CDD" id="cd06558">
    <property type="entry name" value="crotonase-like"/>
    <property type="match status" value="1"/>
</dbReference>
<dbReference type="InterPro" id="IPR018376">
    <property type="entry name" value="Enoyl-CoA_hyd/isom_CS"/>
</dbReference>
<dbReference type="AlphaFoldDB" id="L7VXK7"/>
<accession>L7VXK7</accession>
<comment type="similarity">
    <text evidence="1 2">Belongs to the enoyl-CoA hydratase/isomerase family.</text>
</comment>
<dbReference type="Gene3D" id="3.90.226.10">
    <property type="entry name" value="2-enoyl-CoA Hydratase, Chain A, domain 1"/>
    <property type="match status" value="1"/>
</dbReference>
<keyword evidence="3" id="KW-0456">Lyase</keyword>
<proteinExistence type="inferred from homology"/>
<dbReference type="GO" id="GO:0004300">
    <property type="term" value="F:enoyl-CoA hydratase activity"/>
    <property type="evidence" value="ECO:0007669"/>
    <property type="project" value="UniProtKB-EC"/>
</dbReference>
<organism evidence="3">
    <name type="scientific">uncultured bacterium A1Q1_fos_1060</name>
    <dbReference type="NCBI Taxonomy" id="1256540"/>
    <lineage>
        <taxon>Bacteria</taxon>
        <taxon>environmental samples</taxon>
    </lineage>
</organism>
<sequence>MSKVTLESHGDVRVLTLDSPEHLNALNWSLLDSIKSAVKNIEEDRDARALVVTGAGRAFCAGADLETVFGDRTRPIRVLRDQLKAMYESFLGIVELSIPTVAAVNGPAVGAGLNIALACDLIITSPKATLAPTFSSIGLHPGGGCTWLLNQRIGPALTKKILFDGQSLDADTALALGISQEINDDPLARAIEIASNWAGKSPTVMRDIKSSVAIARDGSLEESVDFEALAQADSLRSAEFELFVSRFTGS</sequence>
<dbReference type="SUPFAM" id="SSF52096">
    <property type="entry name" value="ClpP/crotonase"/>
    <property type="match status" value="1"/>
</dbReference>
<dbReference type="GO" id="GO:0006635">
    <property type="term" value="P:fatty acid beta-oxidation"/>
    <property type="evidence" value="ECO:0007669"/>
    <property type="project" value="TreeGrafter"/>
</dbReference>
<dbReference type="PANTHER" id="PTHR11941:SF54">
    <property type="entry name" value="ENOYL-COA HYDRATASE, MITOCHONDRIAL"/>
    <property type="match status" value="1"/>
</dbReference>
<dbReference type="PROSITE" id="PS00166">
    <property type="entry name" value="ENOYL_COA_HYDRATASE"/>
    <property type="match status" value="1"/>
</dbReference>
<evidence type="ECO:0000256" key="2">
    <source>
        <dbReference type="RuleBase" id="RU003707"/>
    </source>
</evidence>